<dbReference type="EMBL" id="VFFF01000001">
    <property type="protein sequence ID" value="TNY32792.1"/>
    <property type="molecule type" value="Genomic_DNA"/>
</dbReference>
<dbReference type="OrthoDB" id="7874179at2"/>
<keyword evidence="3" id="KW-1185">Reference proteome</keyword>
<evidence type="ECO:0000313" key="2">
    <source>
        <dbReference type="EMBL" id="TNY32792.1"/>
    </source>
</evidence>
<comment type="caution">
    <text evidence="2">The sequence shown here is derived from an EMBL/GenBank/DDBJ whole genome shotgun (WGS) entry which is preliminary data.</text>
</comment>
<feature type="transmembrane region" description="Helical" evidence="1">
    <location>
        <begin position="114"/>
        <end position="135"/>
    </location>
</feature>
<organism evidence="2 3">
    <name type="scientific">Pelagovum pacificum</name>
    <dbReference type="NCBI Taxonomy" id="2588711"/>
    <lineage>
        <taxon>Bacteria</taxon>
        <taxon>Pseudomonadati</taxon>
        <taxon>Pseudomonadota</taxon>
        <taxon>Alphaproteobacteria</taxon>
        <taxon>Rhodobacterales</taxon>
        <taxon>Paracoccaceae</taxon>
        <taxon>Pelagovum</taxon>
    </lineage>
</organism>
<sequence length="136" mass="14776">MFENFDPTNFQPDPVLLAFLPVKQIVYLPVILLLALVRALVARGAARQAALLALVVALAGLSARYLPEVLDLRNGTIVRSAGFWRSWWGGAGMNVAASIPLLASAVLPGRRWWGIDVLHVLALAGFLGLWGYTIWA</sequence>
<feature type="transmembrane region" description="Helical" evidence="1">
    <location>
        <begin position="49"/>
        <end position="67"/>
    </location>
</feature>
<gene>
    <name evidence="2" type="ORF">FHY64_05810</name>
</gene>
<reference evidence="2 3" key="1">
    <citation type="submission" date="2019-06" db="EMBL/GenBank/DDBJ databases">
        <title>Genome of new Rhodobacteraceae sp. SM1903.</title>
        <authorList>
            <person name="Ren X."/>
        </authorList>
    </citation>
    <scope>NUCLEOTIDE SEQUENCE [LARGE SCALE GENOMIC DNA]</scope>
    <source>
        <strain evidence="2 3">SM1903</strain>
    </source>
</reference>
<keyword evidence="1" id="KW-0472">Membrane</keyword>
<evidence type="ECO:0000313" key="3">
    <source>
        <dbReference type="Proteomes" id="UP000314011"/>
    </source>
</evidence>
<dbReference type="RefSeq" id="WP_140193475.1">
    <property type="nucleotide sequence ID" value="NZ_CP065915.1"/>
</dbReference>
<keyword evidence="1" id="KW-0812">Transmembrane</keyword>
<proteinExistence type="predicted"/>
<dbReference type="AlphaFoldDB" id="A0A5C5GDB6"/>
<feature type="transmembrane region" description="Helical" evidence="1">
    <location>
        <begin position="87"/>
        <end position="107"/>
    </location>
</feature>
<dbReference type="Proteomes" id="UP000314011">
    <property type="component" value="Unassembled WGS sequence"/>
</dbReference>
<evidence type="ECO:0000256" key="1">
    <source>
        <dbReference type="SAM" id="Phobius"/>
    </source>
</evidence>
<accession>A0A5C5GDB6</accession>
<protein>
    <submittedName>
        <fullName evidence="2">Uncharacterized protein</fullName>
    </submittedName>
</protein>
<keyword evidence="1" id="KW-1133">Transmembrane helix</keyword>
<name>A0A5C5GDB6_9RHOB</name>
<feature type="transmembrane region" description="Helical" evidence="1">
    <location>
        <begin position="15"/>
        <end position="37"/>
    </location>
</feature>